<dbReference type="eggNOG" id="COG4739">
    <property type="taxonomic scope" value="Bacteria"/>
</dbReference>
<comment type="caution">
    <text evidence="2">The sequence shown here is derived from an EMBL/GenBank/DDBJ whole genome shotgun (WGS) entry which is preliminary data.</text>
</comment>
<protein>
    <recommendedName>
        <fullName evidence="1">DUF2148 domain-containing protein</fullName>
    </recommendedName>
</protein>
<evidence type="ECO:0000313" key="3">
    <source>
        <dbReference type="Proteomes" id="UP000004893"/>
    </source>
</evidence>
<organism evidence="2 3">
    <name type="scientific">[Clostridium] hylemonae DSM 15053</name>
    <dbReference type="NCBI Taxonomy" id="553973"/>
    <lineage>
        <taxon>Bacteria</taxon>
        <taxon>Bacillati</taxon>
        <taxon>Bacillota</taxon>
        <taxon>Clostridia</taxon>
        <taxon>Lachnospirales</taxon>
        <taxon>Lachnospiraceae</taxon>
    </lineage>
</organism>
<gene>
    <name evidence="2" type="ORF">CLOHYLEM_05607</name>
</gene>
<dbReference type="InterPro" id="IPR019224">
    <property type="entry name" value="DUF2148"/>
</dbReference>
<accession>C0C0K4</accession>
<reference evidence="2" key="1">
    <citation type="submission" date="2009-02" db="EMBL/GenBank/DDBJ databases">
        <authorList>
            <person name="Fulton L."/>
            <person name="Clifton S."/>
            <person name="Fulton B."/>
            <person name="Xu J."/>
            <person name="Minx P."/>
            <person name="Pepin K.H."/>
            <person name="Johnson M."/>
            <person name="Bhonagiri V."/>
            <person name="Nash W.E."/>
            <person name="Mardis E.R."/>
            <person name="Wilson R.K."/>
        </authorList>
    </citation>
    <scope>NUCLEOTIDE SEQUENCE [LARGE SCALE GENOMIC DNA]</scope>
    <source>
        <strain evidence="2">DSM 15053</strain>
    </source>
</reference>
<sequence>MLLQSGTLEERGVLDTAAKMCVAARTAPKAKGVDEILTLVLTGDEKNLLADKMEELGVRYFKDKAFVWYGRDAENVRKSQAVVLIGARKSYRGVGQCALCGFKNCEECKKAGGNCAHLFLDLGIALSSAVLKASGDNVDNRMMWSAGKAAAEMQYVEGEAFWIGIPLNVSGKNIYFDRQ</sequence>
<evidence type="ECO:0000313" key="2">
    <source>
        <dbReference type="EMBL" id="EEG74341.1"/>
    </source>
</evidence>
<dbReference type="PANTHER" id="PTHR40101:SF1">
    <property type="entry name" value="4FE-4S DOMAIN-CONTAINING PROTEIN"/>
    <property type="match status" value="1"/>
</dbReference>
<dbReference type="EMBL" id="ABYI02000020">
    <property type="protein sequence ID" value="EEG74341.1"/>
    <property type="molecule type" value="Genomic_DNA"/>
</dbReference>
<dbReference type="RefSeq" id="WP_006442945.1">
    <property type="nucleotide sequence ID" value="NZ_GG657759.1"/>
</dbReference>
<reference evidence="2" key="2">
    <citation type="submission" date="2013-06" db="EMBL/GenBank/DDBJ databases">
        <title>Draft genome sequence of Clostridium hylemonae (DSM 15053).</title>
        <authorList>
            <person name="Sudarsanam P."/>
            <person name="Ley R."/>
            <person name="Guruge J."/>
            <person name="Turnbaugh P.J."/>
            <person name="Mahowald M."/>
            <person name="Liep D."/>
            <person name="Gordon J."/>
        </authorList>
    </citation>
    <scope>NUCLEOTIDE SEQUENCE</scope>
    <source>
        <strain evidence="2">DSM 15053</strain>
    </source>
</reference>
<name>C0C0K4_9FIRM</name>
<dbReference type="AlphaFoldDB" id="C0C0K4"/>
<feature type="domain" description="DUF2148" evidence="1">
    <location>
        <begin position="111"/>
        <end position="178"/>
    </location>
</feature>
<evidence type="ECO:0000259" key="1">
    <source>
        <dbReference type="Pfam" id="PF09918"/>
    </source>
</evidence>
<dbReference type="PANTHER" id="PTHR40101">
    <property type="entry name" value="CONSERVED PROTEIN"/>
    <property type="match status" value="1"/>
</dbReference>
<dbReference type="Pfam" id="PF09918">
    <property type="entry name" value="DUF2148"/>
    <property type="match status" value="1"/>
</dbReference>
<keyword evidence="3" id="KW-1185">Reference proteome</keyword>
<dbReference type="Proteomes" id="UP000004893">
    <property type="component" value="Unassembled WGS sequence"/>
</dbReference>
<dbReference type="HOGENOM" id="CLU_111491_0_0_9"/>
<proteinExistence type="predicted"/>